<dbReference type="AlphaFoldDB" id="A0AA40ATD9"/>
<evidence type="ECO:0000313" key="1">
    <source>
        <dbReference type="EMBL" id="KAK0721678.1"/>
    </source>
</evidence>
<dbReference type="Proteomes" id="UP001172101">
    <property type="component" value="Unassembled WGS sequence"/>
</dbReference>
<name>A0AA40ATD9_9PEZI</name>
<protein>
    <submittedName>
        <fullName evidence="1">Uncharacterized protein</fullName>
    </submittedName>
</protein>
<dbReference type="GeneID" id="85328334"/>
<dbReference type="EMBL" id="JAUIRO010000003">
    <property type="protein sequence ID" value="KAK0721678.1"/>
    <property type="molecule type" value="Genomic_DNA"/>
</dbReference>
<dbReference type="RefSeq" id="XP_060297602.1">
    <property type="nucleotide sequence ID" value="XM_060445064.1"/>
</dbReference>
<evidence type="ECO:0000313" key="2">
    <source>
        <dbReference type="Proteomes" id="UP001172101"/>
    </source>
</evidence>
<proteinExistence type="predicted"/>
<accession>A0AA40ATD9</accession>
<gene>
    <name evidence="1" type="ORF">B0T26DRAFT_749171</name>
</gene>
<comment type="caution">
    <text evidence="1">The sequence shown here is derived from an EMBL/GenBank/DDBJ whole genome shotgun (WGS) entry which is preliminary data.</text>
</comment>
<organism evidence="1 2">
    <name type="scientific">Lasiosphaeria miniovina</name>
    <dbReference type="NCBI Taxonomy" id="1954250"/>
    <lineage>
        <taxon>Eukaryota</taxon>
        <taxon>Fungi</taxon>
        <taxon>Dikarya</taxon>
        <taxon>Ascomycota</taxon>
        <taxon>Pezizomycotina</taxon>
        <taxon>Sordariomycetes</taxon>
        <taxon>Sordariomycetidae</taxon>
        <taxon>Sordariales</taxon>
        <taxon>Lasiosphaeriaceae</taxon>
        <taxon>Lasiosphaeria</taxon>
    </lineage>
</organism>
<sequence>MGVPFVNSVVELEPRAVGFLGFQPAFWGDIAGEVVHVLAARSSRRGGALKQVVYLGKLGALRAAVHHRREARDAGERAA</sequence>
<keyword evidence="2" id="KW-1185">Reference proteome</keyword>
<reference evidence="1" key="1">
    <citation type="submission" date="2023-06" db="EMBL/GenBank/DDBJ databases">
        <title>Genome-scale phylogeny and comparative genomics of the fungal order Sordariales.</title>
        <authorList>
            <consortium name="Lawrence Berkeley National Laboratory"/>
            <person name="Hensen N."/>
            <person name="Bonometti L."/>
            <person name="Westerberg I."/>
            <person name="Brannstrom I.O."/>
            <person name="Guillou S."/>
            <person name="Cros-Aarteil S."/>
            <person name="Calhoun S."/>
            <person name="Haridas S."/>
            <person name="Kuo A."/>
            <person name="Mondo S."/>
            <person name="Pangilinan J."/>
            <person name="Riley R."/>
            <person name="LaButti K."/>
            <person name="Andreopoulos B."/>
            <person name="Lipzen A."/>
            <person name="Chen C."/>
            <person name="Yanf M."/>
            <person name="Daum C."/>
            <person name="Ng V."/>
            <person name="Clum A."/>
            <person name="Steindorff A."/>
            <person name="Ohm R."/>
            <person name="Martin F."/>
            <person name="Silar P."/>
            <person name="Natvig D."/>
            <person name="Lalanne C."/>
            <person name="Gautier V."/>
            <person name="Ament-velasquez S.L."/>
            <person name="Kruys A."/>
            <person name="Hutchinson M.I."/>
            <person name="Powell A.J."/>
            <person name="Barry K."/>
            <person name="Miller A.N."/>
            <person name="Grigoriev I.V."/>
            <person name="Debuchy R."/>
            <person name="Gladieux P."/>
            <person name="Thoren M.H."/>
            <person name="Johannesson H."/>
        </authorList>
    </citation>
    <scope>NUCLEOTIDE SEQUENCE</scope>
    <source>
        <strain evidence="1">SMH2392-1A</strain>
    </source>
</reference>